<gene>
    <name evidence="4" type="ORF">O4U47_22530</name>
</gene>
<sequence>MGPDLPALVHTHASSWHDGGAAVLEPGGGITALASERVGERRKHCWDSRVAYRHLRSLPAYRELFGGPGDRSVDNSGGLVREGHHLYHAASAFYGSGFPDAAVLVVDGQGDCGGLLTGTSLWRAGPDGLEPVERLSTTDGDFAADSLGHFYTAIGALAGAGRMHEEGTTMALAAYGRPSRFTAMVREWAGTGPDGAYRVDPRVTRAVLANTMGRWYFGWPAPAPREQALWDAFAAARGRPVAAGRFGRDDMDIAHAGQAVLEEILLGLVRRAHRLVGGGRLCLAGGVALNCVANARIVREGPFGAVFVVPAPGDDGQALGKLMLEVHRRGLPVDTALRTAYLGPRYGPEAVGAALGRFADRVRHTRPTGAALVEEAAERLAAGQVLGWWQGRSELGPRALGHRSILADPRRPGMRERVNGAVKRREWFRPPAPMVLQERAADFFDLDRPTPFMELAVPVRPERRALIPAVTHTDGSARVQTLRRDQDERCHLLLRRFDAHAGVPVLLNTSFNRRHEPLVETPDDACRAFLAMDLDALVLGDRLVVRRGRGGEAGAAGRR</sequence>
<feature type="domain" description="Carbamoyltransferase" evidence="2">
    <location>
        <begin position="81"/>
        <end position="320"/>
    </location>
</feature>
<evidence type="ECO:0000313" key="5">
    <source>
        <dbReference type="Proteomes" id="UP001165685"/>
    </source>
</evidence>
<feature type="domain" description="Carbamoyltransferase C-terminal" evidence="3">
    <location>
        <begin position="377"/>
        <end position="545"/>
    </location>
</feature>
<protein>
    <recommendedName>
        <fullName evidence="6">Carbamoyltransferase</fullName>
    </recommendedName>
</protein>
<organism evidence="4 5">
    <name type="scientific">Nocardiopsis suaedae</name>
    <dbReference type="NCBI Taxonomy" id="3018444"/>
    <lineage>
        <taxon>Bacteria</taxon>
        <taxon>Bacillati</taxon>
        <taxon>Actinomycetota</taxon>
        <taxon>Actinomycetes</taxon>
        <taxon>Streptosporangiales</taxon>
        <taxon>Nocardiopsidaceae</taxon>
        <taxon>Nocardiopsis</taxon>
    </lineage>
</organism>
<evidence type="ECO:0008006" key="6">
    <source>
        <dbReference type="Google" id="ProtNLM"/>
    </source>
</evidence>
<evidence type="ECO:0000313" key="4">
    <source>
        <dbReference type="EMBL" id="MDA2807300.1"/>
    </source>
</evidence>
<evidence type="ECO:0000256" key="1">
    <source>
        <dbReference type="ARBA" id="ARBA00006129"/>
    </source>
</evidence>
<dbReference type="Gene3D" id="3.90.870.20">
    <property type="entry name" value="Carbamoyltransferase, C-terminal domain"/>
    <property type="match status" value="1"/>
</dbReference>
<dbReference type="Gene3D" id="3.30.420.40">
    <property type="match status" value="1"/>
</dbReference>
<dbReference type="Proteomes" id="UP001165685">
    <property type="component" value="Unassembled WGS sequence"/>
</dbReference>
<keyword evidence="5" id="KW-1185">Reference proteome</keyword>
<dbReference type="Pfam" id="PF16861">
    <property type="entry name" value="Carbam_trans_C"/>
    <property type="match status" value="1"/>
</dbReference>
<evidence type="ECO:0000259" key="3">
    <source>
        <dbReference type="Pfam" id="PF16861"/>
    </source>
</evidence>
<dbReference type="Pfam" id="PF02543">
    <property type="entry name" value="Carbam_trans_N"/>
    <property type="match status" value="1"/>
</dbReference>
<proteinExistence type="inferred from homology"/>
<dbReference type="EMBL" id="JAQFWP010000051">
    <property type="protein sequence ID" value="MDA2807300.1"/>
    <property type="molecule type" value="Genomic_DNA"/>
</dbReference>
<comment type="similarity">
    <text evidence="1">Belongs to the NodU/CmcH family.</text>
</comment>
<name>A0ABT4TRI7_9ACTN</name>
<dbReference type="InterPro" id="IPR031730">
    <property type="entry name" value="Carbam_trans_C"/>
</dbReference>
<dbReference type="PANTHER" id="PTHR34847">
    <property type="entry name" value="NODULATION PROTEIN U"/>
    <property type="match status" value="1"/>
</dbReference>
<dbReference type="PANTHER" id="PTHR34847:SF1">
    <property type="entry name" value="NODULATION PROTEIN U"/>
    <property type="match status" value="1"/>
</dbReference>
<dbReference type="InterPro" id="IPR003696">
    <property type="entry name" value="Carbtransf_dom"/>
</dbReference>
<dbReference type="InterPro" id="IPR038152">
    <property type="entry name" value="Carbam_trans_C_sf"/>
</dbReference>
<reference evidence="4" key="1">
    <citation type="submission" date="2023-01" db="EMBL/GenBank/DDBJ databases">
        <title>Draft genome sequence of Nocardiopsis sp. LSu2-4 isolated from halophytes.</title>
        <authorList>
            <person name="Duangmal K."/>
            <person name="Chantavorakit T."/>
        </authorList>
    </citation>
    <scope>NUCLEOTIDE SEQUENCE</scope>
    <source>
        <strain evidence="4">LSu2-4</strain>
    </source>
</reference>
<evidence type="ECO:0000259" key="2">
    <source>
        <dbReference type="Pfam" id="PF02543"/>
    </source>
</evidence>
<dbReference type="RefSeq" id="WP_270679930.1">
    <property type="nucleotide sequence ID" value="NZ_JAQFWP010000051.1"/>
</dbReference>
<accession>A0ABT4TRI7</accession>
<comment type="caution">
    <text evidence="4">The sequence shown here is derived from an EMBL/GenBank/DDBJ whole genome shotgun (WGS) entry which is preliminary data.</text>
</comment>
<dbReference type="InterPro" id="IPR051338">
    <property type="entry name" value="NodU/CmcH_Carbamoyltrnsfr"/>
</dbReference>